<dbReference type="AlphaFoldDB" id="A0A173SAD7"/>
<dbReference type="InterPro" id="IPR014729">
    <property type="entry name" value="Rossmann-like_a/b/a_fold"/>
</dbReference>
<keyword evidence="2" id="KW-0547">Nucleotide-binding</keyword>
<organism evidence="3 4">
    <name type="scientific">Faecalibacterium prausnitzii</name>
    <dbReference type="NCBI Taxonomy" id="853"/>
    <lineage>
        <taxon>Bacteria</taxon>
        <taxon>Bacillati</taxon>
        <taxon>Bacillota</taxon>
        <taxon>Clostridia</taxon>
        <taxon>Eubacteriales</taxon>
        <taxon>Oscillospiraceae</taxon>
        <taxon>Faecalibacterium</taxon>
    </lineage>
</organism>
<dbReference type="Proteomes" id="UP000095649">
    <property type="component" value="Unassembled WGS sequence"/>
</dbReference>
<comment type="similarity">
    <text evidence="2">Belongs to the TmcAL family.</text>
</comment>
<sequence>MKFAGIIAEYDPFHNGHAWQLAQARALGAQRVAVAMSCGLTQRGALPLLPEAVRVQAALACGADLVFALPAPCACAGAEAFARAGVRILAAAGCDALVFGAETPDTALLQKAARVLCSEDYRAALRQQLAAGARSFAAARQAAVQALCPGSDVAALLDKPNNNLAVEYCKAIIEQNVEMQPIALPRQGADHGQALTESGHAAFASASALRALWAENGAAALAPYVPEKALKLYIQAEYDGKYTDFAVMGHCELALLRAACAEQAPFAAVRGVSEGLEHRLENAVRETASLPALLDALTTVRYPRARMRRLAMDAALGYTAQTPALPPYLHLLGARKEALPLPGETALPLSHSLARLARENETCAQMAAAQSRASDLGALCRAKPEPMGGIYRQKIIFLTN</sequence>
<dbReference type="EMBL" id="CYXN01000004">
    <property type="protein sequence ID" value="CUM87292.1"/>
    <property type="molecule type" value="Genomic_DNA"/>
</dbReference>
<keyword evidence="2" id="KW-0963">Cytoplasm</keyword>
<dbReference type="PANTHER" id="PTHR37825:SF1">
    <property type="entry name" value="TRNA(MET) CYTIDINE ACETATE LIGASE"/>
    <property type="match status" value="1"/>
</dbReference>
<keyword evidence="2" id="KW-0694">RNA-binding</keyword>
<keyword evidence="1 2" id="KW-0819">tRNA processing</keyword>
<name>A0A173SAD7_9FIRM</name>
<dbReference type="SUPFAM" id="SSF52374">
    <property type="entry name" value="Nucleotidylyl transferase"/>
    <property type="match status" value="1"/>
</dbReference>
<dbReference type="PANTHER" id="PTHR37825">
    <property type="entry name" value="TRNA(MET) CYTIDINE ACETATE LIGASE"/>
    <property type="match status" value="1"/>
</dbReference>
<dbReference type="GO" id="GO:0006400">
    <property type="term" value="P:tRNA modification"/>
    <property type="evidence" value="ECO:0007669"/>
    <property type="project" value="UniProtKB-UniRule"/>
</dbReference>
<dbReference type="InterPro" id="IPR008513">
    <property type="entry name" value="tRNA(Met)_cyd_acetate_ligase"/>
</dbReference>
<evidence type="ECO:0000256" key="1">
    <source>
        <dbReference type="ARBA" id="ARBA00022694"/>
    </source>
</evidence>
<dbReference type="GO" id="GO:0005737">
    <property type="term" value="C:cytoplasm"/>
    <property type="evidence" value="ECO:0007669"/>
    <property type="project" value="UniProtKB-SubCell"/>
</dbReference>
<feature type="binding site" evidence="2">
    <location>
        <position position="186"/>
    </location>
    <ligand>
        <name>ATP</name>
        <dbReference type="ChEBI" id="CHEBI:30616"/>
    </ligand>
</feature>
<comment type="subcellular location">
    <subcellularLocation>
        <location evidence="2">Cytoplasm</location>
    </subcellularLocation>
</comment>
<dbReference type="OrthoDB" id="9769796at2"/>
<proteinExistence type="inferred from homology"/>
<feature type="binding site" evidence="2">
    <location>
        <position position="100"/>
    </location>
    <ligand>
        <name>ATP</name>
        <dbReference type="ChEBI" id="CHEBI:30616"/>
    </ligand>
</feature>
<gene>
    <name evidence="2" type="primary">tmcAL</name>
    <name evidence="3" type="ORF">ERS852582_00927</name>
</gene>
<dbReference type="Pfam" id="PF05636">
    <property type="entry name" value="HIGH_NTase1"/>
    <property type="match status" value="1"/>
</dbReference>
<comment type="caution">
    <text evidence="2">Lacks conserved residue(s) required for the propagation of feature annotation.</text>
</comment>
<keyword evidence="2" id="KW-0820">tRNA-binding</keyword>
<dbReference type="RefSeq" id="WP_055185537.1">
    <property type="nucleotide sequence ID" value="NZ_CYXN01000004.1"/>
</dbReference>
<comment type="catalytic activity">
    <reaction evidence="2">
        <text>cytidine(34) in elongator tRNA(Met) + acetate + ATP = N(4)-acetylcytidine(34) in elongator tRNA(Met) + AMP + diphosphate</text>
        <dbReference type="Rhea" id="RHEA:58144"/>
        <dbReference type="Rhea" id="RHEA-COMP:10693"/>
        <dbReference type="Rhea" id="RHEA-COMP:10694"/>
        <dbReference type="ChEBI" id="CHEBI:30089"/>
        <dbReference type="ChEBI" id="CHEBI:30616"/>
        <dbReference type="ChEBI" id="CHEBI:33019"/>
        <dbReference type="ChEBI" id="CHEBI:74900"/>
        <dbReference type="ChEBI" id="CHEBI:82748"/>
        <dbReference type="ChEBI" id="CHEBI:456215"/>
    </reaction>
</comment>
<evidence type="ECO:0000313" key="4">
    <source>
        <dbReference type="Proteomes" id="UP000095649"/>
    </source>
</evidence>
<keyword evidence="2" id="KW-0067">ATP-binding</keyword>
<comment type="function">
    <text evidence="2">Catalyzes the formation of N(4)-acetylcytidine (ac(4)C) at the wobble position of elongator tRNA(Met), using acetate and ATP as substrates. First activates an acetate ion to form acetyladenylate (Ac-AMP) and then transfers the acetyl group to tRNA to form ac(4)C34.</text>
</comment>
<feature type="binding site" evidence="2">
    <location>
        <begin position="7"/>
        <end position="20"/>
    </location>
    <ligand>
        <name>ATP</name>
        <dbReference type="ChEBI" id="CHEBI:30616"/>
    </ligand>
</feature>
<dbReference type="Gene3D" id="3.40.50.620">
    <property type="entry name" value="HUPs"/>
    <property type="match status" value="1"/>
</dbReference>
<dbReference type="EC" id="6.3.4.-" evidence="2"/>
<evidence type="ECO:0000256" key="2">
    <source>
        <dbReference type="HAMAP-Rule" id="MF_01539"/>
    </source>
</evidence>
<dbReference type="HAMAP" id="MF_01539">
    <property type="entry name" value="TmcAL"/>
    <property type="match status" value="1"/>
</dbReference>
<evidence type="ECO:0000313" key="3">
    <source>
        <dbReference type="EMBL" id="CUM87292.1"/>
    </source>
</evidence>
<reference evidence="3 4" key="1">
    <citation type="submission" date="2015-09" db="EMBL/GenBank/DDBJ databases">
        <authorList>
            <consortium name="Pathogen Informatics"/>
        </authorList>
    </citation>
    <scope>NUCLEOTIDE SEQUENCE [LARGE SCALE GENOMIC DNA]</scope>
    <source>
        <strain evidence="3 4">2789STDY5834970</strain>
    </source>
</reference>
<keyword evidence="2" id="KW-0436">Ligase</keyword>
<feature type="binding site" evidence="2">
    <location>
        <position position="161"/>
    </location>
    <ligand>
        <name>ATP</name>
        <dbReference type="ChEBI" id="CHEBI:30616"/>
    </ligand>
</feature>
<dbReference type="GO" id="GO:0005524">
    <property type="term" value="F:ATP binding"/>
    <property type="evidence" value="ECO:0007669"/>
    <property type="project" value="UniProtKB-KW"/>
</dbReference>
<accession>A0A173SAD7</accession>
<protein>
    <recommendedName>
        <fullName evidence="2">tRNA(Met) cytidine acetate ligase</fullName>
        <ecNumber evidence="2">6.3.4.-</ecNumber>
    </recommendedName>
</protein>
<dbReference type="GO" id="GO:0000049">
    <property type="term" value="F:tRNA binding"/>
    <property type="evidence" value="ECO:0007669"/>
    <property type="project" value="UniProtKB-KW"/>
</dbReference>
<dbReference type="GO" id="GO:0016879">
    <property type="term" value="F:ligase activity, forming carbon-nitrogen bonds"/>
    <property type="evidence" value="ECO:0007669"/>
    <property type="project" value="UniProtKB-UniRule"/>
</dbReference>